<evidence type="ECO:0000313" key="3">
    <source>
        <dbReference type="EMBL" id="KAF2115357.1"/>
    </source>
</evidence>
<dbReference type="InterPro" id="IPR056632">
    <property type="entry name" value="DUF7730"/>
</dbReference>
<gene>
    <name evidence="3" type="ORF">BDV96DRAFT_77094</name>
</gene>
<name>A0A6A5Z9E1_9PLEO</name>
<sequence>MVSAVRSRKLPARLESSPAAKSRSRAKGKSNLIAQPTKPRKALHASRRTPLATSEPPSRPPSPSIWREPANPQATMLGIPTELRLQIYEHVFHSTLMHIHRHEFGEFIGGSWHPPRFFWTACRQPNPDHPMLCANPKYSALCNEEDRCTYRPDDPPESSGAVALRRTCRLIHQETQNLAQRGSTISIHPKDLDSWLFELKKVAPKQLESIRRVTLMGTDTWRTPLFTAFRRLKMLENLEAIAFQGQVAKWTLLNLQSNKNAPEVRWGNWQLLNWLKDFPCNVKVVAEGLVWNKSRPRWVNSPDKDHQVVVRIVRDAYEGDQNASASWDDQHVDVEVQRSDLINYKRNAKWRMWWRAKEVKHFI</sequence>
<keyword evidence="4" id="KW-1185">Reference proteome</keyword>
<organism evidence="3 4">
    <name type="scientific">Lophiotrema nucula</name>
    <dbReference type="NCBI Taxonomy" id="690887"/>
    <lineage>
        <taxon>Eukaryota</taxon>
        <taxon>Fungi</taxon>
        <taxon>Dikarya</taxon>
        <taxon>Ascomycota</taxon>
        <taxon>Pezizomycotina</taxon>
        <taxon>Dothideomycetes</taxon>
        <taxon>Pleosporomycetidae</taxon>
        <taxon>Pleosporales</taxon>
        <taxon>Lophiotremataceae</taxon>
        <taxon>Lophiotrema</taxon>
    </lineage>
</organism>
<feature type="domain" description="DUF7730" evidence="2">
    <location>
        <begin position="72"/>
        <end position="216"/>
    </location>
</feature>
<dbReference type="Pfam" id="PF24864">
    <property type="entry name" value="DUF7730"/>
    <property type="match status" value="1"/>
</dbReference>
<evidence type="ECO:0000313" key="4">
    <source>
        <dbReference type="Proteomes" id="UP000799770"/>
    </source>
</evidence>
<dbReference type="PANTHER" id="PTHR38790">
    <property type="entry name" value="2EXR DOMAIN-CONTAINING PROTEIN-RELATED"/>
    <property type="match status" value="1"/>
</dbReference>
<protein>
    <recommendedName>
        <fullName evidence="2">DUF7730 domain-containing protein</fullName>
    </recommendedName>
</protein>
<dbReference type="AlphaFoldDB" id="A0A6A5Z9E1"/>
<dbReference type="PANTHER" id="PTHR38790:SF4">
    <property type="entry name" value="2EXR DOMAIN-CONTAINING PROTEIN"/>
    <property type="match status" value="1"/>
</dbReference>
<reference evidence="3" key="1">
    <citation type="journal article" date="2020" name="Stud. Mycol.">
        <title>101 Dothideomycetes genomes: a test case for predicting lifestyles and emergence of pathogens.</title>
        <authorList>
            <person name="Haridas S."/>
            <person name="Albert R."/>
            <person name="Binder M."/>
            <person name="Bloem J."/>
            <person name="Labutti K."/>
            <person name="Salamov A."/>
            <person name="Andreopoulos B."/>
            <person name="Baker S."/>
            <person name="Barry K."/>
            <person name="Bills G."/>
            <person name="Bluhm B."/>
            <person name="Cannon C."/>
            <person name="Castanera R."/>
            <person name="Culley D."/>
            <person name="Daum C."/>
            <person name="Ezra D."/>
            <person name="Gonzalez J."/>
            <person name="Henrissat B."/>
            <person name="Kuo A."/>
            <person name="Liang C."/>
            <person name="Lipzen A."/>
            <person name="Lutzoni F."/>
            <person name="Magnuson J."/>
            <person name="Mondo S."/>
            <person name="Nolan M."/>
            <person name="Ohm R."/>
            <person name="Pangilinan J."/>
            <person name="Park H.-J."/>
            <person name="Ramirez L."/>
            <person name="Alfaro M."/>
            <person name="Sun H."/>
            <person name="Tritt A."/>
            <person name="Yoshinaga Y."/>
            <person name="Zwiers L.-H."/>
            <person name="Turgeon B."/>
            <person name="Goodwin S."/>
            <person name="Spatafora J."/>
            <person name="Crous P."/>
            <person name="Grigoriev I."/>
        </authorList>
    </citation>
    <scope>NUCLEOTIDE SEQUENCE</scope>
    <source>
        <strain evidence="3">CBS 627.86</strain>
    </source>
</reference>
<dbReference type="EMBL" id="ML977323">
    <property type="protein sequence ID" value="KAF2115357.1"/>
    <property type="molecule type" value="Genomic_DNA"/>
</dbReference>
<evidence type="ECO:0000259" key="2">
    <source>
        <dbReference type="Pfam" id="PF24864"/>
    </source>
</evidence>
<proteinExistence type="predicted"/>
<feature type="compositionally biased region" description="Basic residues" evidence="1">
    <location>
        <begin position="38"/>
        <end position="47"/>
    </location>
</feature>
<feature type="region of interest" description="Disordered" evidence="1">
    <location>
        <begin position="1"/>
        <end position="70"/>
    </location>
</feature>
<accession>A0A6A5Z9E1</accession>
<feature type="compositionally biased region" description="Basic residues" evidence="1">
    <location>
        <begin position="1"/>
        <end position="11"/>
    </location>
</feature>
<evidence type="ECO:0000256" key="1">
    <source>
        <dbReference type="SAM" id="MobiDB-lite"/>
    </source>
</evidence>
<dbReference type="Proteomes" id="UP000799770">
    <property type="component" value="Unassembled WGS sequence"/>
</dbReference>
<dbReference type="OrthoDB" id="3715018at2759"/>